<dbReference type="Proteomes" id="UP000011083">
    <property type="component" value="Unassembled WGS sequence"/>
</dbReference>
<proteinExistence type="inferred from homology"/>
<evidence type="ECO:0000256" key="7">
    <source>
        <dbReference type="ARBA" id="ARBA00048787"/>
    </source>
</evidence>
<evidence type="ECO:0000256" key="2">
    <source>
        <dbReference type="ARBA" id="ARBA00006676"/>
    </source>
</evidence>
<dbReference type="GeneID" id="14922048"/>
<comment type="catalytic activity">
    <reaction evidence="7">
        <text>N(6)-methyl-AMP + H2O + H(+) = IMP + methylamine</text>
        <dbReference type="Rhea" id="RHEA:16001"/>
        <dbReference type="ChEBI" id="CHEBI:15377"/>
        <dbReference type="ChEBI" id="CHEBI:15378"/>
        <dbReference type="ChEBI" id="CHEBI:58053"/>
        <dbReference type="ChEBI" id="CHEBI:59338"/>
        <dbReference type="ChEBI" id="CHEBI:144842"/>
    </reaction>
    <physiologicalReaction direction="left-to-right" evidence="7">
        <dbReference type="Rhea" id="RHEA:16002"/>
    </physiologicalReaction>
</comment>
<organism evidence="9 10">
    <name type="scientific">Acanthamoeba castellanii (strain ATCC 30010 / Neff)</name>
    <dbReference type="NCBI Taxonomy" id="1257118"/>
    <lineage>
        <taxon>Eukaryota</taxon>
        <taxon>Amoebozoa</taxon>
        <taxon>Discosea</taxon>
        <taxon>Longamoebia</taxon>
        <taxon>Centramoebida</taxon>
        <taxon>Acanthamoebidae</taxon>
        <taxon>Acanthamoeba</taxon>
    </lineage>
</organism>
<evidence type="ECO:0000256" key="5">
    <source>
        <dbReference type="ARBA" id="ARBA00022833"/>
    </source>
</evidence>
<keyword evidence="10" id="KW-1185">Reference proteome</keyword>
<keyword evidence="6" id="KW-0546">Nucleotide metabolism</keyword>
<dbReference type="InterPro" id="IPR001365">
    <property type="entry name" value="A_deaminase_dom"/>
</dbReference>
<dbReference type="InterPro" id="IPR032466">
    <property type="entry name" value="Metal_Hydrolase"/>
</dbReference>
<feature type="domain" description="Adenosine deaminase" evidence="8">
    <location>
        <begin position="14"/>
        <end position="108"/>
    </location>
</feature>
<dbReference type="SUPFAM" id="SSF51556">
    <property type="entry name" value="Metallo-dependent hydrolases"/>
    <property type="match status" value="1"/>
</dbReference>
<dbReference type="GO" id="GO:0046103">
    <property type="term" value="P:inosine biosynthetic process"/>
    <property type="evidence" value="ECO:0007669"/>
    <property type="project" value="TreeGrafter"/>
</dbReference>
<dbReference type="EMBL" id="KB007908">
    <property type="protein sequence ID" value="ELR21169.1"/>
    <property type="molecule type" value="Genomic_DNA"/>
</dbReference>
<dbReference type="GO" id="GO:0009117">
    <property type="term" value="P:nucleotide metabolic process"/>
    <property type="evidence" value="ECO:0007669"/>
    <property type="project" value="UniProtKB-KW"/>
</dbReference>
<keyword evidence="3" id="KW-0479">Metal-binding</keyword>
<evidence type="ECO:0000256" key="4">
    <source>
        <dbReference type="ARBA" id="ARBA00022801"/>
    </source>
</evidence>
<evidence type="ECO:0000313" key="9">
    <source>
        <dbReference type="EMBL" id="ELR21169.1"/>
    </source>
</evidence>
<dbReference type="GO" id="GO:0006154">
    <property type="term" value="P:adenosine catabolic process"/>
    <property type="evidence" value="ECO:0007669"/>
    <property type="project" value="TreeGrafter"/>
</dbReference>
<protein>
    <submittedName>
        <fullName evidence="9">Adal protein</fullName>
    </submittedName>
</protein>
<accession>L8H6N9</accession>
<evidence type="ECO:0000256" key="6">
    <source>
        <dbReference type="ARBA" id="ARBA00023080"/>
    </source>
</evidence>
<evidence type="ECO:0000259" key="8">
    <source>
        <dbReference type="Pfam" id="PF00962"/>
    </source>
</evidence>
<comment type="cofactor">
    <cofactor evidence="1">
        <name>Zn(2+)</name>
        <dbReference type="ChEBI" id="CHEBI:29105"/>
    </cofactor>
</comment>
<name>L8H6N9_ACACF</name>
<evidence type="ECO:0000256" key="3">
    <source>
        <dbReference type="ARBA" id="ARBA00022723"/>
    </source>
</evidence>
<sequence length="140" mass="16010">MESAQDEEVYRAIPKIELHAHLNGSLRDATVVDLLKAKRKRQGATDAGVEADLPAYLFQHNRSLEECFQVFGLIHKLTNSLDVIKRITREVLEDFAEENVKYIELFELSRASIECIFAPEHDKEALRQLWRESATTSLLG</sequence>
<dbReference type="GO" id="GO:0046872">
    <property type="term" value="F:metal ion binding"/>
    <property type="evidence" value="ECO:0007669"/>
    <property type="project" value="UniProtKB-KW"/>
</dbReference>
<dbReference type="GO" id="GO:0004000">
    <property type="term" value="F:adenosine deaminase activity"/>
    <property type="evidence" value="ECO:0007669"/>
    <property type="project" value="TreeGrafter"/>
</dbReference>
<dbReference type="KEGG" id="acan:ACA1_284270"/>
<dbReference type="PANTHER" id="PTHR11409">
    <property type="entry name" value="ADENOSINE DEAMINASE"/>
    <property type="match status" value="1"/>
</dbReference>
<comment type="similarity">
    <text evidence="2">Belongs to the metallo-dependent hydrolases superfamily. Adenosine and AMP deaminases family.</text>
</comment>
<evidence type="ECO:0000313" key="10">
    <source>
        <dbReference type="Proteomes" id="UP000011083"/>
    </source>
</evidence>
<dbReference type="OrthoDB" id="272271at2759"/>
<evidence type="ECO:0000256" key="1">
    <source>
        <dbReference type="ARBA" id="ARBA00001947"/>
    </source>
</evidence>
<dbReference type="Gene3D" id="3.20.20.140">
    <property type="entry name" value="Metal-dependent hydrolases"/>
    <property type="match status" value="1"/>
</dbReference>
<dbReference type="PANTHER" id="PTHR11409:SF42">
    <property type="entry name" value="ADENOSINE DEAMINASE-LIKE PROTEIN"/>
    <property type="match status" value="1"/>
</dbReference>
<keyword evidence="4" id="KW-0378">Hydrolase</keyword>
<dbReference type="AlphaFoldDB" id="L8H6N9"/>
<gene>
    <name evidence="9" type="ORF">ACA1_284270</name>
</gene>
<dbReference type="Pfam" id="PF00962">
    <property type="entry name" value="A_deaminase"/>
    <property type="match status" value="1"/>
</dbReference>
<dbReference type="VEuPathDB" id="AmoebaDB:ACA1_284270"/>
<keyword evidence="5" id="KW-0862">Zinc</keyword>
<dbReference type="InterPro" id="IPR006330">
    <property type="entry name" value="Ado/ade_deaminase"/>
</dbReference>
<dbReference type="RefSeq" id="XP_004344912.1">
    <property type="nucleotide sequence ID" value="XM_004344862.1"/>
</dbReference>
<dbReference type="STRING" id="1257118.L8H6N9"/>
<reference evidence="9 10" key="1">
    <citation type="journal article" date="2013" name="Genome Biol.">
        <title>Genome of Acanthamoeba castellanii highlights extensive lateral gene transfer and early evolution of tyrosine kinase signaling.</title>
        <authorList>
            <person name="Clarke M."/>
            <person name="Lohan A.J."/>
            <person name="Liu B."/>
            <person name="Lagkouvardos I."/>
            <person name="Roy S."/>
            <person name="Zafar N."/>
            <person name="Bertelli C."/>
            <person name="Schilde C."/>
            <person name="Kianianmomeni A."/>
            <person name="Burglin T.R."/>
            <person name="Frech C."/>
            <person name="Turcotte B."/>
            <person name="Kopec K.O."/>
            <person name="Synnott J.M."/>
            <person name="Choo C."/>
            <person name="Paponov I."/>
            <person name="Finkler A."/>
            <person name="Soon Heng Tan C."/>
            <person name="Hutchins A.P."/>
            <person name="Weinmeier T."/>
            <person name="Rattei T."/>
            <person name="Chu J.S."/>
            <person name="Gimenez G."/>
            <person name="Irimia M."/>
            <person name="Rigden D.J."/>
            <person name="Fitzpatrick D.A."/>
            <person name="Lorenzo-Morales J."/>
            <person name="Bateman A."/>
            <person name="Chiu C.H."/>
            <person name="Tang P."/>
            <person name="Hegemann P."/>
            <person name="Fromm H."/>
            <person name="Raoult D."/>
            <person name="Greub G."/>
            <person name="Miranda-Saavedra D."/>
            <person name="Chen N."/>
            <person name="Nash P."/>
            <person name="Ginger M.L."/>
            <person name="Horn M."/>
            <person name="Schaap P."/>
            <person name="Caler L."/>
            <person name="Loftus B."/>
        </authorList>
    </citation>
    <scope>NUCLEOTIDE SEQUENCE [LARGE SCALE GENOMIC DNA]</scope>
    <source>
        <strain evidence="9 10">Neff</strain>
    </source>
</reference>